<feature type="compositionally biased region" description="Low complexity" evidence="1">
    <location>
        <begin position="306"/>
        <end position="319"/>
    </location>
</feature>
<dbReference type="Proteomes" id="UP000732380">
    <property type="component" value="Unassembled WGS sequence"/>
</dbReference>
<comment type="caution">
    <text evidence="3">The sequence shown here is derived from an EMBL/GenBank/DDBJ whole genome shotgun (WGS) entry which is preliminary data.</text>
</comment>
<evidence type="ECO:0000256" key="1">
    <source>
        <dbReference type="SAM" id="MobiDB-lite"/>
    </source>
</evidence>
<dbReference type="EMBL" id="SRQM01000309">
    <property type="protein sequence ID" value="KAG6113112.1"/>
    <property type="molecule type" value="Genomic_DNA"/>
</dbReference>
<feature type="compositionally biased region" description="Low complexity" evidence="1">
    <location>
        <begin position="410"/>
        <end position="426"/>
    </location>
</feature>
<feature type="region of interest" description="Disordered" evidence="1">
    <location>
        <begin position="45"/>
        <end position="66"/>
    </location>
</feature>
<reference evidence="3 4" key="1">
    <citation type="journal article" date="2020" name="bioRxiv">
        <title>Whole genome comparisons of ergot fungi reveals the divergence and evolution of species within the genus Claviceps are the result of varying mechanisms driving genome evolution and host range expansion.</title>
        <authorList>
            <person name="Wyka S.A."/>
            <person name="Mondo S.J."/>
            <person name="Liu M."/>
            <person name="Dettman J."/>
            <person name="Nalam V."/>
            <person name="Broders K.D."/>
        </authorList>
    </citation>
    <scope>NUCLEOTIDE SEQUENCE [LARGE SCALE GENOMIC DNA]</scope>
    <source>
        <strain evidence="3 4">LM576</strain>
    </source>
</reference>
<feature type="region of interest" description="Disordered" evidence="1">
    <location>
        <begin position="143"/>
        <end position="165"/>
    </location>
</feature>
<keyword evidence="2" id="KW-0472">Membrane</keyword>
<feature type="region of interest" description="Disordered" evidence="1">
    <location>
        <begin position="1"/>
        <end position="23"/>
    </location>
</feature>
<sequence length="483" mass="53036">MSGPCASGRDTRDTGVNEKGAPEVSFDIVTRDCQAPLDVKGTWASQDELEANKHKDRAMPSPRDDGFGHRANDTPVFDFSNTFGSGTPESWRQRILTPQANNFCIKYMITGAWPDIQYIEWLASSSRGASPDHAEKQIDILNIRGDHAGGPQTDEPSERKWLSRRDDGATGQHLICIQIQSWLQNTRDLPDRVGRQTRNGAGEVGSDAPYGRPGDYMSLKIKWSRQEEVLREGTSTSGLFTVAENPDKEPVKGKWSQEIVSQFDSAQNRGTETSVPTAIYNPYGGGGIATSTATPPTPPYPPSDLFPEPFALPSFSSPSFPSPSPTVDTGPNQTDDDSADASSISTGAIAGIAAGCTIALILLFTAVWFLVARHRRRRRHRPPQQESPSNDKATAALMDERRISTTHVAQSVQSPQSPHSPQSPNSGHLSPIVPIRPRQQNEESPRAATASFAERGMTPEERRRWEEEERQLDDEIARKNNSL</sequence>
<evidence type="ECO:0000313" key="3">
    <source>
        <dbReference type="EMBL" id="KAG6113112.1"/>
    </source>
</evidence>
<protein>
    <submittedName>
        <fullName evidence="3">Uncharacterized protein</fullName>
    </submittedName>
</protein>
<organism evidence="3 4">
    <name type="scientific">Claviceps humidiphila</name>
    <dbReference type="NCBI Taxonomy" id="1294629"/>
    <lineage>
        <taxon>Eukaryota</taxon>
        <taxon>Fungi</taxon>
        <taxon>Dikarya</taxon>
        <taxon>Ascomycota</taxon>
        <taxon>Pezizomycotina</taxon>
        <taxon>Sordariomycetes</taxon>
        <taxon>Hypocreomycetidae</taxon>
        <taxon>Hypocreales</taxon>
        <taxon>Clavicipitaceae</taxon>
        <taxon>Claviceps</taxon>
    </lineage>
</organism>
<feature type="compositionally biased region" description="Pro residues" evidence="1">
    <location>
        <begin position="295"/>
        <end position="304"/>
    </location>
</feature>
<accession>A0A9P7PYV6</accession>
<evidence type="ECO:0000313" key="4">
    <source>
        <dbReference type="Proteomes" id="UP000732380"/>
    </source>
</evidence>
<proteinExistence type="predicted"/>
<feature type="transmembrane region" description="Helical" evidence="2">
    <location>
        <begin position="348"/>
        <end position="371"/>
    </location>
</feature>
<evidence type="ECO:0000256" key="2">
    <source>
        <dbReference type="SAM" id="Phobius"/>
    </source>
</evidence>
<gene>
    <name evidence="3" type="ORF">E4U13_003989</name>
</gene>
<keyword evidence="2" id="KW-0812">Transmembrane</keyword>
<feature type="compositionally biased region" description="Basic and acidic residues" evidence="1">
    <location>
        <begin position="156"/>
        <end position="165"/>
    </location>
</feature>
<keyword evidence="2" id="KW-1133">Transmembrane helix</keyword>
<keyword evidence="4" id="KW-1185">Reference proteome</keyword>
<name>A0A9P7PYV6_9HYPO</name>
<feature type="compositionally biased region" description="Basic and acidic residues" evidence="1">
    <location>
        <begin position="457"/>
        <end position="483"/>
    </location>
</feature>
<dbReference type="AlphaFoldDB" id="A0A9P7PYV6"/>
<feature type="region of interest" description="Disordered" evidence="1">
    <location>
        <begin position="286"/>
        <end position="341"/>
    </location>
</feature>
<feature type="region of interest" description="Disordered" evidence="1">
    <location>
        <begin position="406"/>
        <end position="483"/>
    </location>
</feature>